<dbReference type="Pfam" id="PF01476">
    <property type="entry name" value="LysM"/>
    <property type="match status" value="1"/>
</dbReference>
<accession>Q2H293</accession>
<dbReference type="Gene3D" id="3.10.350.10">
    <property type="entry name" value="LysM domain"/>
    <property type="match status" value="1"/>
</dbReference>
<evidence type="ECO:0000313" key="5">
    <source>
        <dbReference type="Proteomes" id="UP000001056"/>
    </source>
</evidence>
<feature type="compositionally biased region" description="Low complexity" evidence="1">
    <location>
        <begin position="256"/>
        <end position="268"/>
    </location>
</feature>
<keyword evidence="5" id="KW-1185">Reference proteome</keyword>
<name>Q2H293_CHAGB</name>
<dbReference type="eggNOG" id="ENOG502RIXI">
    <property type="taxonomic scope" value="Eukaryota"/>
</dbReference>
<dbReference type="SMART" id="SM00257">
    <property type="entry name" value="LysM"/>
    <property type="match status" value="1"/>
</dbReference>
<reference evidence="5" key="1">
    <citation type="journal article" date="2015" name="Genome Announc.">
        <title>Draft genome sequence of the cellulolytic fungus Chaetomium globosum.</title>
        <authorList>
            <person name="Cuomo C.A."/>
            <person name="Untereiner W.A."/>
            <person name="Ma L.-J."/>
            <person name="Grabherr M."/>
            <person name="Birren B.W."/>
        </authorList>
    </citation>
    <scope>NUCLEOTIDE SEQUENCE [LARGE SCALE GENOMIC DNA]</scope>
    <source>
        <strain evidence="5">ATCC 6205 / CBS 148.51 / DSM 1962 / NBRC 6347 / NRRL 1970</strain>
    </source>
</reference>
<dbReference type="AlphaFoldDB" id="Q2H293"/>
<feature type="region of interest" description="Disordered" evidence="1">
    <location>
        <begin position="256"/>
        <end position="275"/>
    </location>
</feature>
<feature type="signal peptide" evidence="2">
    <location>
        <begin position="1"/>
        <end position="23"/>
    </location>
</feature>
<evidence type="ECO:0000256" key="2">
    <source>
        <dbReference type="SAM" id="SignalP"/>
    </source>
</evidence>
<gene>
    <name evidence="4" type="ORF">CHGG_04103</name>
</gene>
<dbReference type="InterPro" id="IPR018392">
    <property type="entry name" value="LysM"/>
</dbReference>
<evidence type="ECO:0000256" key="1">
    <source>
        <dbReference type="SAM" id="MobiDB-lite"/>
    </source>
</evidence>
<dbReference type="PROSITE" id="PS51782">
    <property type="entry name" value="LYSM"/>
    <property type="match status" value="1"/>
</dbReference>
<dbReference type="SUPFAM" id="SSF54106">
    <property type="entry name" value="LysM domain"/>
    <property type="match status" value="1"/>
</dbReference>
<protein>
    <recommendedName>
        <fullName evidence="3">LysM domain-containing protein</fullName>
    </recommendedName>
</protein>
<dbReference type="HOGENOM" id="CLU_963124_0_0_1"/>
<dbReference type="InterPro" id="IPR036779">
    <property type="entry name" value="LysM_dom_sf"/>
</dbReference>
<evidence type="ECO:0000259" key="3">
    <source>
        <dbReference type="PROSITE" id="PS51782"/>
    </source>
</evidence>
<organism evidence="4 5">
    <name type="scientific">Chaetomium globosum (strain ATCC 6205 / CBS 148.51 / DSM 1962 / NBRC 6347 / NRRL 1970)</name>
    <name type="common">Soil fungus</name>
    <dbReference type="NCBI Taxonomy" id="306901"/>
    <lineage>
        <taxon>Eukaryota</taxon>
        <taxon>Fungi</taxon>
        <taxon>Dikarya</taxon>
        <taxon>Ascomycota</taxon>
        <taxon>Pezizomycotina</taxon>
        <taxon>Sordariomycetes</taxon>
        <taxon>Sordariomycetidae</taxon>
        <taxon>Sordariales</taxon>
        <taxon>Chaetomiaceae</taxon>
        <taxon>Chaetomium</taxon>
    </lineage>
</organism>
<dbReference type="RefSeq" id="XP_001223317.1">
    <property type="nucleotide sequence ID" value="XM_001223316.1"/>
</dbReference>
<dbReference type="CDD" id="cd00118">
    <property type="entry name" value="LysM"/>
    <property type="match status" value="1"/>
</dbReference>
<dbReference type="Proteomes" id="UP000001056">
    <property type="component" value="Unassembled WGS sequence"/>
</dbReference>
<dbReference type="VEuPathDB" id="FungiDB:CHGG_04103"/>
<dbReference type="OrthoDB" id="5242494at2759"/>
<proteinExistence type="predicted"/>
<sequence length="289" mass="30766">MVAIFLTKSFLLLALGFSQQVIAECTQSITAKQGDTCASISSQVGITVTDFLRSNPSVTSCSLVAGQSYCVKGTADSGTPPQTSTPAGLVIRRLLFGPRLLRQHQRLLRRRLSGRVWKLRFRLRRAVPVSRRLPSPSRSPASQTSVITFHRHPKRAPPATVTQTQTSTVTQPRATTTTTVTRTLGGGGTVTTTVSVPATITSVVRLTTVVTSVRTSVSVSTSVSTRTVTVTSLVVDTITSIETSTRLVTSGVCATKTTTGKPTTTAPPEGRPTLPGTPMHWYILGYGGR</sequence>
<evidence type="ECO:0000313" key="4">
    <source>
        <dbReference type="EMBL" id="EAQ87484.1"/>
    </source>
</evidence>
<dbReference type="EMBL" id="CH408032">
    <property type="protein sequence ID" value="EAQ87484.1"/>
    <property type="molecule type" value="Genomic_DNA"/>
</dbReference>
<feature type="chain" id="PRO_5004208852" description="LysM domain-containing protein" evidence="2">
    <location>
        <begin position="24"/>
        <end position="289"/>
    </location>
</feature>
<keyword evidence="2" id="KW-0732">Signal</keyword>
<dbReference type="InParanoid" id="Q2H293"/>
<feature type="domain" description="LysM" evidence="3">
    <location>
        <begin position="27"/>
        <end position="71"/>
    </location>
</feature>
<dbReference type="GeneID" id="4392068"/>